<name>A0A822YWJ3_NELNU</name>
<dbReference type="EMBL" id="DUZY01000004">
    <property type="protein sequence ID" value="DAD35719.1"/>
    <property type="molecule type" value="Genomic_DNA"/>
</dbReference>
<protein>
    <submittedName>
        <fullName evidence="1">Uncharacterized protein</fullName>
    </submittedName>
</protein>
<proteinExistence type="predicted"/>
<dbReference type="AlphaFoldDB" id="A0A822YWJ3"/>
<accession>A0A822YWJ3</accession>
<sequence>MEEKIDLTRVQIVTSEGKKKEQRTLVHASLNRQLPRLVGVATSRDEESSFPGLNEQIAEVRGETVAAEEGVL</sequence>
<keyword evidence="2" id="KW-1185">Reference proteome</keyword>
<comment type="caution">
    <text evidence="1">The sequence shown here is derived from an EMBL/GenBank/DDBJ whole genome shotgun (WGS) entry which is preliminary data.</text>
</comment>
<gene>
    <name evidence="1" type="ORF">HUJ06_006359</name>
</gene>
<reference evidence="1 2" key="1">
    <citation type="journal article" date="2020" name="Mol. Biol. Evol.">
        <title>Distinct Expression and Methylation Patterns for Genes with Different Fates following a Single Whole-Genome Duplication in Flowering Plants.</title>
        <authorList>
            <person name="Shi T."/>
            <person name="Rahmani R.S."/>
            <person name="Gugger P.F."/>
            <person name="Wang M."/>
            <person name="Li H."/>
            <person name="Zhang Y."/>
            <person name="Li Z."/>
            <person name="Wang Q."/>
            <person name="Van de Peer Y."/>
            <person name="Marchal K."/>
            <person name="Chen J."/>
        </authorList>
    </citation>
    <scope>NUCLEOTIDE SEQUENCE [LARGE SCALE GENOMIC DNA]</scope>
    <source>
        <tissue evidence="1">Leaf</tissue>
    </source>
</reference>
<organism evidence="1 2">
    <name type="scientific">Nelumbo nucifera</name>
    <name type="common">Sacred lotus</name>
    <dbReference type="NCBI Taxonomy" id="4432"/>
    <lineage>
        <taxon>Eukaryota</taxon>
        <taxon>Viridiplantae</taxon>
        <taxon>Streptophyta</taxon>
        <taxon>Embryophyta</taxon>
        <taxon>Tracheophyta</taxon>
        <taxon>Spermatophyta</taxon>
        <taxon>Magnoliopsida</taxon>
        <taxon>Proteales</taxon>
        <taxon>Nelumbonaceae</taxon>
        <taxon>Nelumbo</taxon>
    </lineage>
</organism>
<evidence type="ECO:0000313" key="1">
    <source>
        <dbReference type="EMBL" id="DAD35719.1"/>
    </source>
</evidence>
<evidence type="ECO:0000313" key="2">
    <source>
        <dbReference type="Proteomes" id="UP000607653"/>
    </source>
</evidence>
<dbReference type="Proteomes" id="UP000607653">
    <property type="component" value="Unassembled WGS sequence"/>
</dbReference>